<dbReference type="Proteomes" id="UP000815325">
    <property type="component" value="Unassembled WGS sequence"/>
</dbReference>
<reference evidence="2" key="1">
    <citation type="submission" date="2017-08" db="EMBL/GenBank/DDBJ databases">
        <authorList>
            <person name="Polle J.E."/>
            <person name="Barry K."/>
            <person name="Cushman J."/>
            <person name="Schmutz J."/>
            <person name="Tran D."/>
            <person name="Hathwaick L.T."/>
            <person name="Yim W.C."/>
            <person name="Jenkins J."/>
            <person name="Mckie-Krisberg Z.M."/>
            <person name="Prochnik S."/>
            <person name="Lindquist E."/>
            <person name="Dockter R.B."/>
            <person name="Adam C."/>
            <person name="Molina H."/>
            <person name="Bunkerborg J."/>
            <person name="Jin E."/>
            <person name="Buchheim M."/>
            <person name="Magnuson J."/>
        </authorList>
    </citation>
    <scope>NUCLEOTIDE SEQUENCE</scope>
    <source>
        <strain evidence="2">CCAP 19/18</strain>
    </source>
</reference>
<dbReference type="PROSITE" id="PS50181">
    <property type="entry name" value="FBOX"/>
    <property type="match status" value="1"/>
</dbReference>
<dbReference type="InterPro" id="IPR001810">
    <property type="entry name" value="F-box_dom"/>
</dbReference>
<name>A0ABQ7G5I7_DUNSA</name>
<dbReference type="SUPFAM" id="SSF52047">
    <property type="entry name" value="RNI-like"/>
    <property type="match status" value="1"/>
</dbReference>
<sequence>MSQFTPQMLSLSSMPDPILGHIYQLLEPADRCSFSHTCKTLHEAEDITQRVRALTLSCDHLENMAVNAADFITCFPASGKLQVLTMKDFFKSDGIFEVFSAFSRSPKARGVLADVHTLHLEGYSIDNDMLAAPLALMVSLLLPKLQHLEFVRGSDPLACNFLAPSFLSPDQPGGLSPSLKLSTLTIETTVVLSVHSLLGNIGGLHHLTHLVLEGISVSADAIYLPQHHVCDLAPLVGLQALQKLKLTNVGIVVNCCLASLWEADGT</sequence>
<organism evidence="2 3">
    <name type="scientific">Dunaliella salina</name>
    <name type="common">Green alga</name>
    <name type="synonym">Protococcus salinus</name>
    <dbReference type="NCBI Taxonomy" id="3046"/>
    <lineage>
        <taxon>Eukaryota</taxon>
        <taxon>Viridiplantae</taxon>
        <taxon>Chlorophyta</taxon>
        <taxon>core chlorophytes</taxon>
        <taxon>Chlorophyceae</taxon>
        <taxon>CS clade</taxon>
        <taxon>Chlamydomonadales</taxon>
        <taxon>Dunaliellaceae</taxon>
        <taxon>Dunaliella</taxon>
    </lineage>
</organism>
<keyword evidence="3" id="KW-1185">Reference proteome</keyword>
<evidence type="ECO:0000313" key="2">
    <source>
        <dbReference type="EMBL" id="KAF5829842.1"/>
    </source>
</evidence>
<feature type="domain" description="F-box" evidence="1">
    <location>
        <begin position="8"/>
        <end position="51"/>
    </location>
</feature>
<evidence type="ECO:0000259" key="1">
    <source>
        <dbReference type="PROSITE" id="PS50181"/>
    </source>
</evidence>
<evidence type="ECO:0000313" key="3">
    <source>
        <dbReference type="Proteomes" id="UP000815325"/>
    </source>
</evidence>
<protein>
    <recommendedName>
        <fullName evidence="1">F-box domain-containing protein</fullName>
    </recommendedName>
</protein>
<dbReference type="SUPFAM" id="SSF81383">
    <property type="entry name" value="F-box domain"/>
    <property type="match status" value="1"/>
</dbReference>
<dbReference type="InterPro" id="IPR036047">
    <property type="entry name" value="F-box-like_dom_sf"/>
</dbReference>
<dbReference type="CDD" id="cd09917">
    <property type="entry name" value="F-box_SF"/>
    <property type="match status" value="1"/>
</dbReference>
<dbReference type="EMBL" id="MU070108">
    <property type="protein sequence ID" value="KAF5829842.1"/>
    <property type="molecule type" value="Genomic_DNA"/>
</dbReference>
<dbReference type="Pfam" id="PF00646">
    <property type="entry name" value="F-box"/>
    <property type="match status" value="1"/>
</dbReference>
<proteinExistence type="predicted"/>
<comment type="caution">
    <text evidence="2">The sequence shown here is derived from an EMBL/GenBank/DDBJ whole genome shotgun (WGS) entry which is preliminary data.</text>
</comment>
<accession>A0ABQ7G5I7</accession>
<gene>
    <name evidence="2" type="ORF">DUNSADRAFT_15427</name>
</gene>